<dbReference type="PANTHER" id="PTHR28158">
    <property type="entry name" value="37S RIBOSOMAL PROTEIN S35, MITOCHONDRIAL"/>
    <property type="match status" value="1"/>
</dbReference>
<organism evidence="1 2">
    <name type="scientific">Podospora didyma</name>
    <dbReference type="NCBI Taxonomy" id="330526"/>
    <lineage>
        <taxon>Eukaryota</taxon>
        <taxon>Fungi</taxon>
        <taxon>Dikarya</taxon>
        <taxon>Ascomycota</taxon>
        <taxon>Pezizomycotina</taxon>
        <taxon>Sordariomycetes</taxon>
        <taxon>Sordariomycetidae</taxon>
        <taxon>Sordariales</taxon>
        <taxon>Podosporaceae</taxon>
        <taxon>Podospora</taxon>
    </lineage>
</organism>
<comment type="caution">
    <text evidence="1">The sequence shown here is derived from an EMBL/GenBank/DDBJ whole genome shotgun (WGS) entry which is preliminary data.</text>
</comment>
<dbReference type="Proteomes" id="UP001285441">
    <property type="component" value="Unassembled WGS sequence"/>
</dbReference>
<dbReference type="EMBL" id="JAULSW010000008">
    <property type="protein sequence ID" value="KAK3372043.1"/>
    <property type="molecule type" value="Genomic_DNA"/>
</dbReference>
<sequence>MPPRIHSSGCPPLLLNCVPESISSSCSSSLAVRSSSRPLAWMTAQTQSPRCANNFSTTAPRGLNKVQRKMREWIKGPGQQFAEPTGEGKPNYLMGSTDRPFPINPLFKSQPVLSDGAREKIYSAVMERGMPLKAVSARYSVDMRRVAAVVRMKEVERQWEASGKPFAKPYAKAIQGMLPIQHLGPDEPAFEPINDIHVHSYTMQQVFQPAAESKHFTRVDAAKAFGEHILPADEKMRIPELIQLERDLELGIEPADANKKFLEATRESEKAFAATKEAQLQREEDRKTRVESGRFEFRFERINAGAVGHDGRARGAVGWRYGVPFNDRKRGVVKIPTKVE</sequence>
<evidence type="ECO:0000313" key="1">
    <source>
        <dbReference type="EMBL" id="KAK3372043.1"/>
    </source>
</evidence>
<evidence type="ECO:0000313" key="2">
    <source>
        <dbReference type="Proteomes" id="UP001285441"/>
    </source>
</evidence>
<dbReference type="PANTHER" id="PTHR28158:SF1">
    <property type="entry name" value="SMALL RIBOSOMAL SUBUNIT PROTEIN MS45"/>
    <property type="match status" value="1"/>
</dbReference>
<dbReference type="GO" id="GO:0032543">
    <property type="term" value="P:mitochondrial translation"/>
    <property type="evidence" value="ECO:0007669"/>
    <property type="project" value="TreeGrafter"/>
</dbReference>
<proteinExistence type="predicted"/>
<reference evidence="1" key="1">
    <citation type="journal article" date="2023" name="Mol. Phylogenet. Evol.">
        <title>Genome-scale phylogeny and comparative genomics of the fungal order Sordariales.</title>
        <authorList>
            <person name="Hensen N."/>
            <person name="Bonometti L."/>
            <person name="Westerberg I."/>
            <person name="Brannstrom I.O."/>
            <person name="Guillou S."/>
            <person name="Cros-Aarteil S."/>
            <person name="Calhoun S."/>
            <person name="Haridas S."/>
            <person name="Kuo A."/>
            <person name="Mondo S."/>
            <person name="Pangilinan J."/>
            <person name="Riley R."/>
            <person name="LaButti K."/>
            <person name="Andreopoulos B."/>
            <person name="Lipzen A."/>
            <person name="Chen C."/>
            <person name="Yan M."/>
            <person name="Daum C."/>
            <person name="Ng V."/>
            <person name="Clum A."/>
            <person name="Steindorff A."/>
            <person name="Ohm R.A."/>
            <person name="Martin F."/>
            <person name="Silar P."/>
            <person name="Natvig D.O."/>
            <person name="Lalanne C."/>
            <person name="Gautier V."/>
            <person name="Ament-Velasquez S.L."/>
            <person name="Kruys A."/>
            <person name="Hutchinson M.I."/>
            <person name="Powell A.J."/>
            <person name="Barry K."/>
            <person name="Miller A.N."/>
            <person name="Grigoriev I.V."/>
            <person name="Debuchy R."/>
            <person name="Gladieux P."/>
            <person name="Hiltunen Thoren M."/>
            <person name="Johannesson H."/>
        </authorList>
    </citation>
    <scope>NUCLEOTIDE SEQUENCE</scope>
    <source>
        <strain evidence="1">CBS 232.78</strain>
    </source>
</reference>
<dbReference type="InterPro" id="IPR021036">
    <property type="entry name" value="Ribosomal_mS45"/>
</dbReference>
<gene>
    <name evidence="1" type="ORF">B0H63DRAFT_483687</name>
</gene>
<dbReference type="Pfam" id="PF12298">
    <property type="entry name" value="Bot1p"/>
    <property type="match status" value="1"/>
</dbReference>
<dbReference type="GO" id="GO:0005763">
    <property type="term" value="C:mitochondrial small ribosomal subunit"/>
    <property type="evidence" value="ECO:0007669"/>
    <property type="project" value="TreeGrafter"/>
</dbReference>
<accession>A0AAE0N6K4</accession>
<name>A0AAE0N6K4_9PEZI</name>
<dbReference type="GO" id="GO:0003735">
    <property type="term" value="F:structural constituent of ribosome"/>
    <property type="evidence" value="ECO:0007669"/>
    <property type="project" value="TreeGrafter"/>
</dbReference>
<protein>
    <submittedName>
        <fullName evidence="1">Eukaryotic mitochondrial regulator protein-domain-containing protein</fullName>
    </submittedName>
</protein>
<keyword evidence="2" id="KW-1185">Reference proteome</keyword>
<dbReference type="AlphaFoldDB" id="A0AAE0N6K4"/>
<reference evidence="1" key="2">
    <citation type="submission" date="2023-06" db="EMBL/GenBank/DDBJ databases">
        <authorList>
            <consortium name="Lawrence Berkeley National Laboratory"/>
            <person name="Haridas S."/>
            <person name="Hensen N."/>
            <person name="Bonometti L."/>
            <person name="Westerberg I."/>
            <person name="Brannstrom I.O."/>
            <person name="Guillou S."/>
            <person name="Cros-Aarteil S."/>
            <person name="Calhoun S."/>
            <person name="Kuo A."/>
            <person name="Mondo S."/>
            <person name="Pangilinan J."/>
            <person name="Riley R."/>
            <person name="LaButti K."/>
            <person name="Andreopoulos B."/>
            <person name="Lipzen A."/>
            <person name="Chen C."/>
            <person name="Yanf M."/>
            <person name="Daum C."/>
            <person name="Ng V."/>
            <person name="Clum A."/>
            <person name="Steindorff A."/>
            <person name="Ohm R."/>
            <person name="Martin F."/>
            <person name="Silar P."/>
            <person name="Natvig D."/>
            <person name="Lalanne C."/>
            <person name="Gautier V."/>
            <person name="Ament-velasquez S.L."/>
            <person name="Kruys A."/>
            <person name="Hutchinson M.I."/>
            <person name="Powell A.J."/>
            <person name="Barry K."/>
            <person name="Miller A.N."/>
            <person name="Grigoriev I.V."/>
            <person name="Debuchy R."/>
            <person name="Gladieux P."/>
            <person name="Thoren M.H."/>
            <person name="Johannesson H."/>
        </authorList>
    </citation>
    <scope>NUCLEOTIDE SEQUENCE</scope>
    <source>
        <strain evidence="1">CBS 232.78</strain>
    </source>
</reference>